<evidence type="ECO:0000313" key="5">
    <source>
        <dbReference type="Proteomes" id="UP001317870"/>
    </source>
</evidence>
<dbReference type="EMBL" id="AP026978">
    <property type="protein sequence ID" value="BDT99003.1"/>
    <property type="molecule type" value="Genomic_DNA"/>
</dbReference>
<feature type="domain" description="Transposase IS701-like DDE" evidence="2">
    <location>
        <begin position="20"/>
        <end position="293"/>
    </location>
</feature>
<dbReference type="NCBIfam" id="NF033540">
    <property type="entry name" value="transpos_IS701"/>
    <property type="match status" value="1"/>
</dbReference>
<protein>
    <recommendedName>
        <fullName evidence="2">Transposase IS701-like DDE domain-containing protein</fullName>
    </recommendedName>
</protein>
<dbReference type="InterPro" id="IPR012337">
    <property type="entry name" value="RNaseH-like_sf"/>
</dbReference>
<dbReference type="SUPFAM" id="SSF53098">
    <property type="entry name" value="Ribonuclease H-like"/>
    <property type="match status" value="1"/>
</dbReference>
<accession>A0ABM8D172</accession>
<evidence type="ECO:0000259" key="2">
    <source>
        <dbReference type="Pfam" id="PF13546"/>
    </source>
</evidence>
<dbReference type="InterPro" id="IPR039365">
    <property type="entry name" value="IS701-like"/>
</dbReference>
<evidence type="ECO:0000256" key="1">
    <source>
        <dbReference type="SAM" id="MobiDB-lite"/>
    </source>
</evidence>
<organism evidence="4 5">
    <name type="scientific">Nocardia sputorum</name>
    <dbReference type="NCBI Taxonomy" id="2984338"/>
    <lineage>
        <taxon>Bacteria</taxon>
        <taxon>Bacillati</taxon>
        <taxon>Actinomycetota</taxon>
        <taxon>Actinomycetes</taxon>
        <taxon>Mycobacteriales</taxon>
        <taxon>Nocardiaceae</taxon>
        <taxon>Nocardia</taxon>
    </lineage>
</organism>
<dbReference type="Pfam" id="PF13546">
    <property type="entry name" value="DDE_5"/>
    <property type="match status" value="1"/>
</dbReference>
<name>A0ABM8D172_9NOCA</name>
<evidence type="ECO:0000313" key="4">
    <source>
        <dbReference type="EMBL" id="BDU01076.1"/>
    </source>
</evidence>
<feature type="region of interest" description="Disordered" evidence="1">
    <location>
        <begin position="247"/>
        <end position="266"/>
    </location>
</feature>
<dbReference type="Proteomes" id="UP001317870">
    <property type="component" value="Chromosome"/>
</dbReference>
<evidence type="ECO:0000313" key="3">
    <source>
        <dbReference type="EMBL" id="BDT99003.1"/>
    </source>
</evidence>
<keyword evidence="5" id="KW-1185">Reference proteome</keyword>
<proteinExistence type="predicted"/>
<dbReference type="PANTHER" id="PTHR33627">
    <property type="entry name" value="TRANSPOSASE"/>
    <property type="match status" value="1"/>
</dbReference>
<gene>
    <name evidence="3" type="ORF">IFM12276_20320</name>
    <name evidence="4" type="ORF">IFM12276_41040</name>
</gene>
<dbReference type="PANTHER" id="PTHR33627:SF1">
    <property type="entry name" value="TRANSPOSASE"/>
    <property type="match status" value="1"/>
</dbReference>
<dbReference type="InterPro" id="IPR038721">
    <property type="entry name" value="IS701-like_DDE_dom"/>
</dbReference>
<dbReference type="EMBL" id="AP026978">
    <property type="protein sequence ID" value="BDU01076.1"/>
    <property type="molecule type" value="Genomic_DNA"/>
</dbReference>
<reference evidence="4 5" key="1">
    <citation type="submission" date="2022-11" db="EMBL/GenBank/DDBJ databases">
        <title>Genome Sequencing of Nocardia sp. ON39_IFM12276 and assembly.</title>
        <authorList>
            <person name="Shimojima M."/>
            <person name="Toyokawa M."/>
            <person name="Uesaka K."/>
        </authorList>
    </citation>
    <scope>NUCLEOTIDE SEQUENCE [LARGE SCALE GENOMIC DNA]</scope>
    <source>
        <strain evidence="4 5">IFM 12276</strain>
    </source>
</reference>
<sequence length="420" mass="46691">MVLREEMDVVRPVIEEFAAEMFAGFARRDQRAKGQLYLRGLLADGKRKSMQPMAARLGVDHQQLQQFVTTSTWDHTQVRARLTGWAARFVDPDALVVDDTGFPKDGTASPGVARMYCGALGKRGNCQIGVSVHAATDWASAALDWRLYLPKSWDDHTATDPDEAEQITARRARCAIPDHARFREKWRLALDMLDEVLTWGMPARPVIADAAYGDSTAFRAGLTERGLTYVLAVSAATSVHPATAEPVPPTYSGFGRPPTRTDYPDKPVTAKTMIITTGRSAGRFVTWRRGSRHTASNPGAVMRSRFLALRVRPANRNITRGPDGSLPECWLLAEWPTGAAEPTDYWLATVASSIPLRDLVRLAKIRWRIEHDYRELKDGLGLDHFEGRSWLGWHRHVTLTSIAQAICTTLRLTPKAPAQA</sequence>